<evidence type="ECO:0000259" key="1">
    <source>
        <dbReference type="Pfam" id="PF05448"/>
    </source>
</evidence>
<dbReference type="HOGENOM" id="CLU_018290_1_0_0"/>
<protein>
    <submittedName>
        <fullName evidence="2">Acetyl xylan esterase (AXE1)</fullName>
    </submittedName>
</protein>
<evidence type="ECO:0000313" key="3">
    <source>
        <dbReference type="Proteomes" id="UP000014227"/>
    </source>
</evidence>
<proteinExistence type="predicted"/>
<dbReference type="AlphaFoldDB" id="S0ESX2"/>
<organism evidence="2 3">
    <name type="scientific">Chthonomonas calidirosea (strain DSM 23976 / ICMP 18418 / T49)</name>
    <dbReference type="NCBI Taxonomy" id="1303518"/>
    <lineage>
        <taxon>Bacteria</taxon>
        <taxon>Bacillati</taxon>
        <taxon>Armatimonadota</taxon>
        <taxon>Chthonomonadia</taxon>
        <taxon>Chthonomonadales</taxon>
        <taxon>Chthonomonadaceae</taxon>
        <taxon>Chthonomonas</taxon>
    </lineage>
</organism>
<dbReference type="Proteomes" id="UP000014227">
    <property type="component" value="Chromosome I"/>
</dbReference>
<dbReference type="Pfam" id="PF05448">
    <property type="entry name" value="AXE1"/>
    <property type="match status" value="1"/>
</dbReference>
<dbReference type="SUPFAM" id="SSF53474">
    <property type="entry name" value="alpha/beta-Hydrolases"/>
    <property type="match status" value="1"/>
</dbReference>
<dbReference type="PANTHER" id="PTHR22946:SF8">
    <property type="entry name" value="ACETYL XYLAN ESTERASE DOMAIN-CONTAINING PROTEIN"/>
    <property type="match status" value="1"/>
</dbReference>
<dbReference type="EMBL" id="HF951689">
    <property type="protein sequence ID" value="CCW34374.1"/>
    <property type="molecule type" value="Genomic_DNA"/>
</dbReference>
<dbReference type="eggNOG" id="COG1073">
    <property type="taxonomic scope" value="Bacteria"/>
</dbReference>
<evidence type="ECO:0000313" key="2">
    <source>
        <dbReference type="EMBL" id="CCW34374.1"/>
    </source>
</evidence>
<dbReference type="InterPro" id="IPR029058">
    <property type="entry name" value="AB_hydrolase_fold"/>
</dbReference>
<dbReference type="InParanoid" id="S0ESX2"/>
<name>S0ESX2_CHTCT</name>
<dbReference type="PANTHER" id="PTHR22946">
    <property type="entry name" value="DIENELACTONE HYDROLASE DOMAIN-CONTAINING PROTEIN-RELATED"/>
    <property type="match status" value="1"/>
</dbReference>
<accession>S0ESX2</accession>
<reference evidence="3" key="1">
    <citation type="submission" date="2013-03" db="EMBL/GenBank/DDBJ databases">
        <title>Genome sequence of Chthonomonas calidirosea, the first sequenced genome from the Armatimonadetes phylum (formally candidate division OP10).</title>
        <authorList>
            <person name="Lee K.C.Y."/>
            <person name="Morgan X.C."/>
            <person name="Dunfield P.F."/>
            <person name="Tamas I."/>
            <person name="Houghton K.M."/>
            <person name="Vyssotski M."/>
            <person name="Ryan J.L.J."/>
            <person name="Lagutin K."/>
            <person name="McDonald I.R."/>
            <person name="Stott M.B."/>
        </authorList>
    </citation>
    <scope>NUCLEOTIDE SEQUENCE [LARGE SCALE GENOMIC DNA]</scope>
    <source>
        <strain evidence="3">DSM 23976 / ICMP 18418 / T49</strain>
    </source>
</reference>
<dbReference type="Gene3D" id="3.40.50.1820">
    <property type="entry name" value="alpha/beta hydrolase"/>
    <property type="match status" value="1"/>
</dbReference>
<dbReference type="KEGG" id="ccz:CCALI_00541"/>
<sequence>MPDPRLLGPIVTTNTPRELAMPKTLEDWRKWRLFVRRRILTAAGLSPMPARTPLYPQIFRRLERDGYSIETVAIESLPGFWLYGNLYQPLPLPEVRQPGVLIAHGHWASGRLTDTDEASFVACGIAMARAGWTAFAYDMVGYTDTTLVSHQFALDAEEALWEISLFGLQTWNSLRALDFLLSLPHVDPARIGMTGASGGGTQTMVLAAIDDRLKVSAPCVMVSHTMQGGCLCENAPGLRIDFSNLDIAAAHAPNPQILVGATGDWTKDTLTVEGPSIARIYALYRRPESFRYRLLDYGHNFNEASRREVYTFMAEQFGSNAIPTDLPFPKEREEDMRAPQWARTRGMAETEIKGALRHRAVQMLEEAVRFAFKDREALHDRYFSLWQHVLAIDSPKDVDIVWEIKETESEIGGQRLQVVFGYEGRQERLEAILMEPYLHGGVWGAILVDGTAGTIGDDPFLLMLLKLGLRVLRPKRLTLNTEEERQRYEDYSRDFFCTYNRTLLQERLKDLRASIGFMKRLGVEHLVVIGREGAGLEALLMAPFVTILIADVQHAETEQPAFWKTSDRFLPGIMRLGGTVLPLALAASRPVYLYNVGDRFCAPEHFDELTKAYGSRLHWTRTEPSHVEIVNWIAQNLRFQLETG</sequence>
<dbReference type="InterPro" id="IPR008391">
    <property type="entry name" value="AXE1_dom"/>
</dbReference>
<keyword evidence="3" id="KW-1185">Reference proteome</keyword>
<dbReference type="PATRIC" id="fig|1303518.3.peg.550"/>
<dbReference type="InterPro" id="IPR050261">
    <property type="entry name" value="FrsA_esterase"/>
</dbReference>
<gene>
    <name evidence="2" type="ORF">CCALI_00541</name>
</gene>
<dbReference type="STRING" id="454171.CP488_00612"/>
<feature type="domain" description="Acetyl xylan esterase" evidence="1">
    <location>
        <begin position="174"/>
        <end position="218"/>
    </location>
</feature>